<dbReference type="AlphaFoldDB" id="A0A1W0VZE4"/>
<dbReference type="InParanoid" id="A0A1W0VZE4"/>
<keyword evidence="2" id="KW-1185">Reference proteome</keyword>
<organism evidence="1 2">
    <name type="scientific">Sorghum bicolor</name>
    <name type="common">Sorghum</name>
    <name type="synonym">Sorghum vulgare</name>
    <dbReference type="NCBI Taxonomy" id="4558"/>
    <lineage>
        <taxon>Eukaryota</taxon>
        <taxon>Viridiplantae</taxon>
        <taxon>Streptophyta</taxon>
        <taxon>Embryophyta</taxon>
        <taxon>Tracheophyta</taxon>
        <taxon>Spermatophyta</taxon>
        <taxon>Magnoliopsida</taxon>
        <taxon>Liliopsida</taxon>
        <taxon>Poales</taxon>
        <taxon>Poaceae</taxon>
        <taxon>PACMAD clade</taxon>
        <taxon>Panicoideae</taxon>
        <taxon>Andropogonodae</taxon>
        <taxon>Andropogoneae</taxon>
        <taxon>Sorghinae</taxon>
        <taxon>Sorghum</taxon>
    </lineage>
</organism>
<dbReference type="Proteomes" id="UP000000768">
    <property type="component" value="Chromosome 3"/>
</dbReference>
<evidence type="ECO:0000313" key="2">
    <source>
        <dbReference type="Proteomes" id="UP000000768"/>
    </source>
</evidence>
<protein>
    <submittedName>
        <fullName evidence="1">Uncharacterized protein</fullName>
    </submittedName>
</protein>
<dbReference type="OMA" id="LMPCTFC"/>
<dbReference type="Gramene" id="OQU87485">
    <property type="protein sequence ID" value="OQU87485"/>
    <property type="gene ID" value="SORBI_3003G287450"/>
</dbReference>
<name>A0A1W0VZE4_SORBI</name>
<sequence length="76" mass="9107">MQLMPCTFCWWPRRQGQKHFFSLFVPAYRKSKTKRDERKNSILAHFCVPRFIIIPTVLLGRRGGIKLLSFRQRAKL</sequence>
<accession>A0A1W0VZE4</accession>
<reference evidence="1 2" key="1">
    <citation type="journal article" date="2009" name="Nature">
        <title>The Sorghum bicolor genome and the diversification of grasses.</title>
        <authorList>
            <person name="Paterson A.H."/>
            <person name="Bowers J.E."/>
            <person name="Bruggmann R."/>
            <person name="Dubchak I."/>
            <person name="Grimwood J."/>
            <person name="Gundlach H."/>
            <person name="Haberer G."/>
            <person name="Hellsten U."/>
            <person name="Mitros T."/>
            <person name="Poliakov A."/>
            <person name="Schmutz J."/>
            <person name="Spannagl M."/>
            <person name="Tang H."/>
            <person name="Wang X."/>
            <person name="Wicker T."/>
            <person name="Bharti A.K."/>
            <person name="Chapman J."/>
            <person name="Feltus F.A."/>
            <person name="Gowik U."/>
            <person name="Grigoriev I.V."/>
            <person name="Lyons E."/>
            <person name="Maher C.A."/>
            <person name="Martis M."/>
            <person name="Narechania A."/>
            <person name="Otillar R.P."/>
            <person name="Penning B.W."/>
            <person name="Salamov A.A."/>
            <person name="Wang Y."/>
            <person name="Zhang L."/>
            <person name="Carpita N.C."/>
            <person name="Freeling M."/>
            <person name="Gingle A.R."/>
            <person name="Hash C.T."/>
            <person name="Keller B."/>
            <person name="Klein P."/>
            <person name="Kresovich S."/>
            <person name="McCann M.C."/>
            <person name="Ming R."/>
            <person name="Peterson D.G."/>
            <person name="Mehboob-ur-Rahman"/>
            <person name="Ware D."/>
            <person name="Westhoff P."/>
            <person name="Mayer K.F."/>
            <person name="Messing J."/>
            <person name="Rokhsar D.S."/>
        </authorList>
    </citation>
    <scope>NUCLEOTIDE SEQUENCE [LARGE SCALE GENOMIC DNA]</scope>
    <source>
        <strain evidence="2">cv. BTx623</strain>
    </source>
</reference>
<evidence type="ECO:0000313" key="1">
    <source>
        <dbReference type="EMBL" id="OQU87485.1"/>
    </source>
</evidence>
<reference evidence="2" key="2">
    <citation type="journal article" date="2018" name="Plant J.">
        <title>The Sorghum bicolor reference genome: improved assembly, gene annotations, a transcriptome atlas, and signatures of genome organization.</title>
        <authorList>
            <person name="McCormick R.F."/>
            <person name="Truong S.K."/>
            <person name="Sreedasyam A."/>
            <person name="Jenkins J."/>
            <person name="Shu S."/>
            <person name="Sims D."/>
            <person name="Kennedy M."/>
            <person name="Amirebrahimi M."/>
            <person name="Weers B.D."/>
            <person name="McKinley B."/>
            <person name="Mattison A."/>
            <person name="Morishige D.T."/>
            <person name="Grimwood J."/>
            <person name="Schmutz J."/>
            <person name="Mullet J.E."/>
        </authorList>
    </citation>
    <scope>NUCLEOTIDE SEQUENCE [LARGE SCALE GENOMIC DNA]</scope>
    <source>
        <strain evidence="2">cv. BTx623</strain>
    </source>
</reference>
<proteinExistence type="predicted"/>
<gene>
    <name evidence="1" type="ORF">SORBI_3003G287450</name>
</gene>
<dbReference type="EMBL" id="CM000762">
    <property type="protein sequence ID" value="OQU87485.1"/>
    <property type="molecule type" value="Genomic_DNA"/>
</dbReference>